<keyword evidence="2" id="KW-1185">Reference proteome</keyword>
<dbReference type="EMBL" id="AP021881">
    <property type="protein sequence ID" value="BBP00978.1"/>
    <property type="molecule type" value="Genomic_DNA"/>
</dbReference>
<evidence type="ECO:0008006" key="3">
    <source>
        <dbReference type="Google" id="ProtNLM"/>
    </source>
</evidence>
<dbReference type="Gene3D" id="3.30.1360.120">
    <property type="entry name" value="Probable tRNA modification gtpase trme, domain 1"/>
    <property type="match status" value="1"/>
</dbReference>
<evidence type="ECO:0000313" key="1">
    <source>
        <dbReference type="EMBL" id="BBP00978.1"/>
    </source>
</evidence>
<sequence length="218" mass="24020">MNPLRKSPVHHVLAKQQPDWDLCNDMPTVLLFNHDDKERSSILGIADLSCLWRHGLKGPRSVEWLEAQNIAVPAVNSWSTLVDGGLIARLGQTEFMLEDGLAGNTARRIQNLLADRPDGIYPVLRQDAAFALTGAALQQLLRQTCSFNFMGLDVATRPLVMTTMVGVPITILPQESPDGVRYRLWCDGTYGEYLWCTLLEIAHELGGGAVGLNSISII</sequence>
<organism evidence="1 2">
    <name type="scientific">Sulfuriferula nivalis</name>
    <dbReference type="NCBI Taxonomy" id="2675298"/>
    <lineage>
        <taxon>Bacteria</taxon>
        <taxon>Pseudomonadati</taxon>
        <taxon>Pseudomonadota</taxon>
        <taxon>Betaproteobacteria</taxon>
        <taxon>Nitrosomonadales</taxon>
        <taxon>Sulfuricellaceae</taxon>
        <taxon>Sulfuriferula</taxon>
    </lineage>
</organism>
<proteinExistence type="predicted"/>
<dbReference type="SUPFAM" id="SSF103025">
    <property type="entry name" value="Folate-binding domain"/>
    <property type="match status" value="1"/>
</dbReference>
<protein>
    <recommendedName>
        <fullName evidence="3">Sarcosine oxidase gamma subunit</fullName>
    </recommendedName>
</protein>
<name>A0A809S2S3_9PROT</name>
<evidence type="ECO:0000313" key="2">
    <source>
        <dbReference type="Proteomes" id="UP000463939"/>
    </source>
</evidence>
<reference evidence="2" key="1">
    <citation type="submission" date="2019-11" db="EMBL/GenBank/DDBJ databases">
        <title>Isolation and characterization of a novel species in the genus Sulfuriferula.</title>
        <authorList>
            <person name="Mochizuki J."/>
            <person name="Kojima H."/>
            <person name="Fukui M."/>
        </authorList>
    </citation>
    <scope>NUCLEOTIDE SEQUENCE [LARGE SCALE GENOMIC DNA]</scope>
    <source>
        <strain evidence="2">SGTM</strain>
    </source>
</reference>
<accession>A0A809S2S3</accession>
<dbReference type="InterPro" id="IPR027266">
    <property type="entry name" value="TrmE/GcvT-like"/>
</dbReference>
<dbReference type="Proteomes" id="UP000463939">
    <property type="component" value="Chromosome"/>
</dbReference>
<dbReference type="RefSeq" id="WP_162084813.1">
    <property type="nucleotide sequence ID" value="NZ_AP021881.1"/>
</dbReference>
<dbReference type="AlphaFoldDB" id="A0A809S2S3"/>
<dbReference type="KEGG" id="sniv:SFSGTM_16860"/>
<gene>
    <name evidence="1" type="ORF">SFSGTM_16860</name>
</gene>